<accession>A0AAJ0BVL9</accession>
<dbReference type="AlphaFoldDB" id="A0AAJ0BVL9"/>
<dbReference type="RefSeq" id="XP_060280080.1">
    <property type="nucleotide sequence ID" value="XM_060428891.1"/>
</dbReference>
<evidence type="ECO:0000313" key="3">
    <source>
        <dbReference type="Proteomes" id="UP001244011"/>
    </source>
</evidence>
<gene>
    <name evidence="2" type="ORF">QBC33DRAFT_548772</name>
</gene>
<organism evidence="2 3">
    <name type="scientific">Phialemonium atrogriseum</name>
    <dbReference type="NCBI Taxonomy" id="1093897"/>
    <lineage>
        <taxon>Eukaryota</taxon>
        <taxon>Fungi</taxon>
        <taxon>Dikarya</taxon>
        <taxon>Ascomycota</taxon>
        <taxon>Pezizomycotina</taxon>
        <taxon>Sordariomycetes</taxon>
        <taxon>Sordariomycetidae</taxon>
        <taxon>Cephalothecales</taxon>
        <taxon>Cephalothecaceae</taxon>
        <taxon>Phialemonium</taxon>
    </lineage>
</organism>
<dbReference type="Proteomes" id="UP001244011">
    <property type="component" value="Unassembled WGS sequence"/>
</dbReference>
<protein>
    <submittedName>
        <fullName evidence="2">Heterokaryon incompatibility protein-domain-containing protein</fullName>
    </submittedName>
</protein>
<name>A0AAJ0BVL9_9PEZI</name>
<sequence length="682" mass="76791">MSSGNPDCPCCKAQTYEGWSCLPELKSFAKDGCPYCSLLLEGILHLIPDIEARFGYDATFRFKNRRAIVVYADPNGSLGYHPNSEDVKLEYEFYTVGAYREPQPPGDTSSEASFEQARQWIQTCSTDHVLCGAHEPSSLPTRVLDLGDDDAGAEPAQVKLLESHNQKELYISLSHSWGGEQPLTTTAATLEDRKAGIEFARLPKTFQDAVRITRRLGIRYLWIDSLCIIQDDAKDWQVEASRMASIYRNSWLTVSATSSSSPSSGCFKFEQAIEVKADDDGDDDDDPLNVLFPEATKLRQDLRLSLRFTIAHTDFSPFSRPQENKPFPLLNRAWAYQERLLAPRVLHFGPHEVFWECMQDLDCECGAAKWSGARNMGTYMSRDTSGQLPPKISHYAALHVGTAKKRHGVDDTTRKQKLLSRWADMVQEYSRRALTFPTDRLPAFSGVAAEMVEALGMKYRAGLWEETLPLGLLWERDNCIEIGPPLQNPRPAPSWSWAGIDAPVRFLLSLYGPYRAWDVPVIHAEVEEIRCIPSGIDERGQVRVKESYVILSAEMVTASLYFEPDSGSPEWTPWIPVSEAVAKGTKGPTELTRRSFMIKAGQGDPVMFVPDIALCDKDGNWAWEEKDELYCAKILKSSDFWHWLVLRPIHAEGDSVYERIGVVQNSDADWGSNQAKQRVKII</sequence>
<evidence type="ECO:0000313" key="2">
    <source>
        <dbReference type="EMBL" id="KAK1763867.1"/>
    </source>
</evidence>
<feature type="domain" description="Heterokaryon incompatibility" evidence="1">
    <location>
        <begin position="170"/>
        <end position="338"/>
    </location>
</feature>
<proteinExistence type="predicted"/>
<keyword evidence="3" id="KW-1185">Reference proteome</keyword>
<dbReference type="Pfam" id="PF06985">
    <property type="entry name" value="HET"/>
    <property type="match status" value="1"/>
</dbReference>
<dbReference type="GeneID" id="85312078"/>
<dbReference type="PANTHER" id="PTHR33112">
    <property type="entry name" value="DOMAIN PROTEIN, PUTATIVE-RELATED"/>
    <property type="match status" value="1"/>
</dbReference>
<dbReference type="EMBL" id="MU839024">
    <property type="protein sequence ID" value="KAK1763867.1"/>
    <property type="molecule type" value="Genomic_DNA"/>
</dbReference>
<comment type="caution">
    <text evidence="2">The sequence shown here is derived from an EMBL/GenBank/DDBJ whole genome shotgun (WGS) entry which is preliminary data.</text>
</comment>
<evidence type="ECO:0000259" key="1">
    <source>
        <dbReference type="Pfam" id="PF06985"/>
    </source>
</evidence>
<dbReference type="PANTHER" id="PTHR33112:SF13">
    <property type="entry name" value="HETEROKARYON INCOMPATIBILITY DOMAIN-CONTAINING PROTEIN"/>
    <property type="match status" value="1"/>
</dbReference>
<reference evidence="2" key="1">
    <citation type="submission" date="2023-06" db="EMBL/GenBank/DDBJ databases">
        <title>Genome-scale phylogeny and comparative genomics of the fungal order Sordariales.</title>
        <authorList>
            <consortium name="Lawrence Berkeley National Laboratory"/>
            <person name="Hensen N."/>
            <person name="Bonometti L."/>
            <person name="Westerberg I."/>
            <person name="Brannstrom I.O."/>
            <person name="Guillou S."/>
            <person name="Cros-Aarteil S."/>
            <person name="Calhoun S."/>
            <person name="Haridas S."/>
            <person name="Kuo A."/>
            <person name="Mondo S."/>
            <person name="Pangilinan J."/>
            <person name="Riley R."/>
            <person name="Labutti K."/>
            <person name="Andreopoulos B."/>
            <person name="Lipzen A."/>
            <person name="Chen C."/>
            <person name="Yanf M."/>
            <person name="Daum C."/>
            <person name="Ng V."/>
            <person name="Clum A."/>
            <person name="Steindorff A."/>
            <person name="Ohm R."/>
            <person name="Martin F."/>
            <person name="Silar P."/>
            <person name="Natvig D."/>
            <person name="Lalanne C."/>
            <person name="Gautier V."/>
            <person name="Ament-Velasquez S.L."/>
            <person name="Kruys A."/>
            <person name="Hutchinson M.I."/>
            <person name="Powell A.J."/>
            <person name="Barry K."/>
            <person name="Miller A.N."/>
            <person name="Grigoriev I.V."/>
            <person name="Debuchy R."/>
            <person name="Gladieux P."/>
            <person name="Thoren M.H."/>
            <person name="Johannesson H."/>
        </authorList>
    </citation>
    <scope>NUCLEOTIDE SEQUENCE</scope>
    <source>
        <strain evidence="2">8032-3</strain>
    </source>
</reference>
<dbReference type="InterPro" id="IPR010730">
    <property type="entry name" value="HET"/>
</dbReference>